<evidence type="ECO:0000313" key="4">
    <source>
        <dbReference type="Proteomes" id="UP000182719"/>
    </source>
</evidence>
<dbReference type="RefSeq" id="WP_075006550.1">
    <property type="nucleotide sequence ID" value="NZ_FOAP01000005.1"/>
</dbReference>
<name>A0A1H7PBV6_STIAU</name>
<keyword evidence="4" id="KW-1185">Reference proteome</keyword>
<dbReference type="Pfam" id="PF00149">
    <property type="entry name" value="Metallophos"/>
    <property type="match status" value="1"/>
</dbReference>
<gene>
    <name evidence="3" type="ORF">SAMN05444354_105231</name>
</gene>
<evidence type="ECO:0000256" key="1">
    <source>
        <dbReference type="SAM" id="Phobius"/>
    </source>
</evidence>
<keyword evidence="1" id="KW-0812">Transmembrane</keyword>
<evidence type="ECO:0000313" key="3">
    <source>
        <dbReference type="EMBL" id="SEL32908.1"/>
    </source>
</evidence>
<dbReference type="InterPro" id="IPR004843">
    <property type="entry name" value="Calcineurin-like_PHP"/>
</dbReference>
<dbReference type="PANTHER" id="PTHR43143:SF1">
    <property type="entry name" value="SERINE_THREONINE-PROTEIN PHOSPHATASE CPPED1"/>
    <property type="match status" value="1"/>
</dbReference>
<dbReference type="Proteomes" id="UP000182719">
    <property type="component" value="Unassembled WGS sequence"/>
</dbReference>
<dbReference type="InterPro" id="IPR006311">
    <property type="entry name" value="TAT_signal"/>
</dbReference>
<dbReference type="PANTHER" id="PTHR43143">
    <property type="entry name" value="METALLOPHOSPHOESTERASE, CALCINEURIN SUPERFAMILY"/>
    <property type="match status" value="1"/>
</dbReference>
<proteinExistence type="predicted"/>
<evidence type="ECO:0000259" key="2">
    <source>
        <dbReference type="Pfam" id="PF00149"/>
    </source>
</evidence>
<accession>A0A1H7PBV6</accession>
<dbReference type="AlphaFoldDB" id="A0A1H7PBV6"/>
<keyword evidence="1" id="KW-1133">Transmembrane helix</keyword>
<dbReference type="InterPro" id="IPR029052">
    <property type="entry name" value="Metallo-depent_PP-like"/>
</dbReference>
<dbReference type="Gene3D" id="3.60.21.10">
    <property type="match status" value="1"/>
</dbReference>
<dbReference type="OrthoDB" id="9780884at2"/>
<feature type="domain" description="Calcineurin-like phosphoesterase" evidence="2">
    <location>
        <begin position="71"/>
        <end position="278"/>
    </location>
</feature>
<dbReference type="PROSITE" id="PS51318">
    <property type="entry name" value="TAT"/>
    <property type="match status" value="1"/>
</dbReference>
<sequence length="374" mass="42700">MSNKFKSVETKYYEERQELFDGLKRLDRRAFMRVAGVSAGIVAGMGLVTPASFQLIQVAEGQENPEKPKFTFAYISDTHLYEQKLNDRFVRSILKAVDDVNALNPQPDFVLFGGDLAQLGQASELKLGAQILKSVKAPVRMMVGEHDWFLDMGEQWRELFGEPTYSFDHKGVHFVVLNSIYEKDFWTERGLSNMERMKIVAGLDNGIQSRFEVGAEQRAWLQKDLAKVDKKTPVIVFSHSPLYKYYKPWNFWTDDADEVQALLKPFEKVTVIHGHTHQLLTNRIQNIHFHGMLSTAWPWPYAPEGLPSFTTQMNRADPFSAFDGCGDGRMDVLEAGLVNKLYNLWERNPISVRASYLASNGKKDAPPRPKLPTY</sequence>
<dbReference type="SUPFAM" id="SSF56300">
    <property type="entry name" value="Metallo-dependent phosphatases"/>
    <property type="match status" value="1"/>
</dbReference>
<dbReference type="InterPro" id="IPR051918">
    <property type="entry name" value="STPP_CPPED1"/>
</dbReference>
<dbReference type="EMBL" id="FOAP01000005">
    <property type="protein sequence ID" value="SEL32908.1"/>
    <property type="molecule type" value="Genomic_DNA"/>
</dbReference>
<protein>
    <submittedName>
        <fullName evidence="3">3',5'-cyclic AMP phosphodiesterase CpdA</fullName>
    </submittedName>
</protein>
<keyword evidence="1" id="KW-0472">Membrane</keyword>
<reference evidence="4" key="1">
    <citation type="submission" date="2016-10" db="EMBL/GenBank/DDBJ databases">
        <authorList>
            <person name="Varghese N."/>
            <person name="Submissions S."/>
        </authorList>
    </citation>
    <scope>NUCLEOTIDE SEQUENCE [LARGE SCALE GENOMIC DNA]</scope>
    <source>
        <strain evidence="4">DSM 17044</strain>
    </source>
</reference>
<feature type="transmembrane region" description="Helical" evidence="1">
    <location>
        <begin position="30"/>
        <end position="48"/>
    </location>
</feature>
<dbReference type="GO" id="GO:0016787">
    <property type="term" value="F:hydrolase activity"/>
    <property type="evidence" value="ECO:0007669"/>
    <property type="project" value="InterPro"/>
</dbReference>
<organism evidence="3 4">
    <name type="scientific">Stigmatella aurantiaca</name>
    <dbReference type="NCBI Taxonomy" id="41"/>
    <lineage>
        <taxon>Bacteria</taxon>
        <taxon>Pseudomonadati</taxon>
        <taxon>Myxococcota</taxon>
        <taxon>Myxococcia</taxon>
        <taxon>Myxococcales</taxon>
        <taxon>Cystobacterineae</taxon>
        <taxon>Archangiaceae</taxon>
        <taxon>Stigmatella</taxon>
    </lineage>
</organism>